<dbReference type="Proteomes" id="UP001159405">
    <property type="component" value="Unassembled WGS sequence"/>
</dbReference>
<accession>A0ABN8MU45</accession>
<reference evidence="2 3" key="1">
    <citation type="submission" date="2022-05" db="EMBL/GenBank/DDBJ databases">
        <authorList>
            <consortium name="Genoscope - CEA"/>
            <person name="William W."/>
        </authorList>
    </citation>
    <scope>NUCLEOTIDE SEQUENCE [LARGE SCALE GENOMIC DNA]</scope>
</reference>
<name>A0ABN8MU45_9CNID</name>
<sequence length="153" mass="17037">MDENGNDWDDFIDGALFAINLTNVSSTTKFSCFFMFGRQPRLPFDVEKLVQQAERRVLCKKEINLENGKCQLCGRVGKILRRKTNLKDVKPQQLSSGDDQDGLSAAQNEEVETPLSAAALTKASQHDEATRPPPNRTHEQTRDTVPSLSSTGK</sequence>
<feature type="region of interest" description="Disordered" evidence="1">
    <location>
        <begin position="84"/>
        <end position="153"/>
    </location>
</feature>
<keyword evidence="3" id="KW-1185">Reference proteome</keyword>
<feature type="compositionally biased region" description="Basic and acidic residues" evidence="1">
    <location>
        <begin position="124"/>
        <end position="142"/>
    </location>
</feature>
<proteinExistence type="predicted"/>
<protein>
    <submittedName>
        <fullName evidence="2">Uncharacterized protein</fullName>
    </submittedName>
</protein>
<organism evidence="2 3">
    <name type="scientific">Porites lobata</name>
    <dbReference type="NCBI Taxonomy" id="104759"/>
    <lineage>
        <taxon>Eukaryota</taxon>
        <taxon>Metazoa</taxon>
        <taxon>Cnidaria</taxon>
        <taxon>Anthozoa</taxon>
        <taxon>Hexacorallia</taxon>
        <taxon>Scleractinia</taxon>
        <taxon>Fungiina</taxon>
        <taxon>Poritidae</taxon>
        <taxon>Porites</taxon>
    </lineage>
</organism>
<feature type="compositionally biased region" description="Polar residues" evidence="1">
    <location>
        <begin position="143"/>
        <end position="153"/>
    </location>
</feature>
<evidence type="ECO:0000256" key="1">
    <source>
        <dbReference type="SAM" id="MobiDB-lite"/>
    </source>
</evidence>
<evidence type="ECO:0000313" key="3">
    <source>
        <dbReference type="Proteomes" id="UP001159405"/>
    </source>
</evidence>
<dbReference type="EMBL" id="CALNXK010000004">
    <property type="protein sequence ID" value="CAH3035969.1"/>
    <property type="molecule type" value="Genomic_DNA"/>
</dbReference>
<gene>
    <name evidence="2" type="ORF">PLOB_00031278</name>
</gene>
<evidence type="ECO:0000313" key="2">
    <source>
        <dbReference type="EMBL" id="CAH3035969.1"/>
    </source>
</evidence>
<comment type="caution">
    <text evidence="2">The sequence shown here is derived from an EMBL/GenBank/DDBJ whole genome shotgun (WGS) entry which is preliminary data.</text>
</comment>